<dbReference type="NCBIfam" id="NF045580">
    <property type="entry name" value="symport_access"/>
    <property type="match status" value="1"/>
</dbReference>
<dbReference type="OrthoDB" id="129899at2157"/>
<dbReference type="eggNOG" id="arCOG04899">
    <property type="taxonomic scope" value="Archaea"/>
</dbReference>
<keyword evidence="1" id="KW-0472">Membrane</keyword>
<dbReference type="EMBL" id="CP000742">
    <property type="protein sequence ID" value="ABR54904.1"/>
    <property type="molecule type" value="Genomic_DNA"/>
</dbReference>
<dbReference type="KEGG" id="mvn:Mevan_1001"/>
<dbReference type="RefSeq" id="WP_012065833.1">
    <property type="nucleotide sequence ID" value="NC_009634.1"/>
</dbReference>
<dbReference type="HOGENOM" id="CLU_207588_0_0_2"/>
<dbReference type="Proteomes" id="UP000001107">
    <property type="component" value="Chromosome"/>
</dbReference>
<keyword evidence="3" id="KW-1185">Reference proteome</keyword>
<feature type="transmembrane region" description="Helical" evidence="1">
    <location>
        <begin position="7"/>
        <end position="29"/>
    </location>
</feature>
<keyword evidence="1" id="KW-1133">Transmembrane helix</keyword>
<dbReference type="AlphaFoldDB" id="A6UQY2"/>
<protein>
    <submittedName>
        <fullName evidence="2">Uncharacterized protein</fullName>
    </submittedName>
</protein>
<dbReference type="GeneID" id="5325693"/>
<keyword evidence="1" id="KW-0812">Transmembrane</keyword>
<dbReference type="STRING" id="406327.Mevan_1001"/>
<organism evidence="2 3">
    <name type="scientific">Methanococcus vannielii (strain ATCC 35089 / DSM 1224 / JCM 13029 / OCM 148 / SB)</name>
    <dbReference type="NCBI Taxonomy" id="406327"/>
    <lineage>
        <taxon>Archaea</taxon>
        <taxon>Methanobacteriati</taxon>
        <taxon>Methanobacteriota</taxon>
        <taxon>Methanomada group</taxon>
        <taxon>Methanococci</taxon>
        <taxon>Methanococcales</taxon>
        <taxon>Methanococcaceae</taxon>
        <taxon>Methanococcus</taxon>
    </lineage>
</organism>
<name>A6UQY2_METVS</name>
<proteinExistence type="predicted"/>
<dbReference type="InterPro" id="IPR054615">
    <property type="entry name" value="Symport_access"/>
</dbReference>
<evidence type="ECO:0000313" key="2">
    <source>
        <dbReference type="EMBL" id="ABR54904.1"/>
    </source>
</evidence>
<evidence type="ECO:0000313" key="3">
    <source>
        <dbReference type="Proteomes" id="UP000001107"/>
    </source>
</evidence>
<sequence>MLGIKDPVVLLAYLLCIGSTLLCIIYGVLNWNKGSETEPEEILEGQKWECEEEKMEKDELGTVV</sequence>
<evidence type="ECO:0000256" key="1">
    <source>
        <dbReference type="SAM" id="Phobius"/>
    </source>
</evidence>
<reference evidence="2" key="1">
    <citation type="submission" date="2007-06" db="EMBL/GenBank/DDBJ databases">
        <title>Complete sequence of Methanococcus vannielii SB.</title>
        <authorList>
            <consortium name="US DOE Joint Genome Institute"/>
            <person name="Copeland A."/>
            <person name="Lucas S."/>
            <person name="Lapidus A."/>
            <person name="Barry K."/>
            <person name="Glavina del Rio T."/>
            <person name="Dalin E."/>
            <person name="Tice H."/>
            <person name="Pitluck S."/>
            <person name="Chain P."/>
            <person name="Malfatti S."/>
            <person name="Shin M."/>
            <person name="Vergez L."/>
            <person name="Schmutz J."/>
            <person name="Larimer F."/>
            <person name="Land M."/>
            <person name="Hauser L."/>
            <person name="Kyrpides N."/>
            <person name="Anderson I."/>
            <person name="Sieprawska-Lupa M."/>
            <person name="Whitman W.B."/>
            <person name="Richardson P."/>
        </authorList>
    </citation>
    <scope>NUCLEOTIDE SEQUENCE [LARGE SCALE GENOMIC DNA]</scope>
    <source>
        <strain evidence="2">SB</strain>
    </source>
</reference>
<gene>
    <name evidence="2" type="ordered locus">Mevan_1001</name>
</gene>
<accession>A6UQY2</accession>